<comment type="cofactor">
    <cofactor evidence="2">
        <name>FAD</name>
        <dbReference type="ChEBI" id="CHEBI:57692"/>
    </cofactor>
</comment>
<dbReference type="EC" id="1.16.1.6" evidence="6"/>
<comment type="catalytic activity">
    <reaction evidence="23">
        <text>apo-[alkylcobalamin reductase] + an R-cob(III)alamin + glutathione = cob(I)alamin-[alkylcobalamin reductase] + an S-substituted glutathione + H(+)</text>
        <dbReference type="Rhea" id="RHEA:40719"/>
        <dbReference type="Rhea" id="RHEA-COMP:14730"/>
        <dbReference type="Rhea" id="RHEA-COMP:14731"/>
        <dbReference type="ChEBI" id="CHEBI:15378"/>
        <dbReference type="ChEBI" id="CHEBI:57925"/>
        <dbReference type="ChEBI" id="CHEBI:60488"/>
        <dbReference type="ChEBI" id="CHEBI:83228"/>
        <dbReference type="ChEBI" id="CHEBI:90779"/>
        <dbReference type="ChEBI" id="CHEBI:140785"/>
        <dbReference type="EC" id="2.5.1.151"/>
    </reaction>
    <physiologicalReaction direction="left-to-right" evidence="23">
        <dbReference type="Rhea" id="RHEA:40720"/>
    </physiologicalReaction>
</comment>
<evidence type="ECO:0000256" key="24">
    <source>
        <dbReference type="SAM" id="MobiDB-lite"/>
    </source>
</evidence>
<comment type="caution">
    <text evidence="25">The sequence shown here is derived from an EMBL/GenBank/DDBJ whole genome shotgun (WGS) entry which is preliminary data.</text>
</comment>
<evidence type="ECO:0000256" key="23">
    <source>
        <dbReference type="ARBA" id="ARBA00049505"/>
    </source>
</evidence>
<comment type="catalytic activity">
    <reaction evidence="22">
        <text>apo-[alkylcobalamin reductase] + adenosylcob(III)alamin + glutathione = S-adenosylglutathione + cob(I)alamin-[alkylcobalamin reductase] + H(+)</text>
        <dbReference type="Rhea" id="RHEA:63136"/>
        <dbReference type="Rhea" id="RHEA-COMP:14730"/>
        <dbReference type="Rhea" id="RHEA-COMP:14731"/>
        <dbReference type="ChEBI" id="CHEBI:15378"/>
        <dbReference type="ChEBI" id="CHEBI:18408"/>
        <dbReference type="ChEBI" id="CHEBI:57925"/>
        <dbReference type="ChEBI" id="CHEBI:60488"/>
        <dbReference type="ChEBI" id="CHEBI:83228"/>
        <dbReference type="ChEBI" id="CHEBI:146184"/>
        <dbReference type="EC" id="2.5.1.151"/>
    </reaction>
    <physiologicalReaction direction="left-to-right" evidence="22">
        <dbReference type="Rhea" id="RHEA:63137"/>
    </physiologicalReaction>
</comment>
<comment type="catalytic activity">
    <reaction evidence="20">
        <text>apo-[alkylcobalamin reductase] + methylcob(III)alamin + glutathione = S-methyl glutathione + cob(I)alamin-[alkylcobalamin reductase] + H(+)</text>
        <dbReference type="Rhea" id="RHEA:63132"/>
        <dbReference type="Rhea" id="RHEA-COMP:14730"/>
        <dbReference type="Rhea" id="RHEA-COMP:14731"/>
        <dbReference type="ChEBI" id="CHEBI:15378"/>
        <dbReference type="ChEBI" id="CHEBI:28115"/>
        <dbReference type="ChEBI" id="CHEBI:57925"/>
        <dbReference type="ChEBI" id="CHEBI:60488"/>
        <dbReference type="ChEBI" id="CHEBI:83228"/>
        <dbReference type="ChEBI" id="CHEBI:141467"/>
        <dbReference type="EC" id="2.5.1.151"/>
    </reaction>
    <physiologicalReaction direction="left-to-right" evidence="20">
        <dbReference type="Rhea" id="RHEA:63133"/>
    </physiologicalReaction>
</comment>
<dbReference type="InterPro" id="IPR032037">
    <property type="entry name" value="MMACHC"/>
</dbReference>
<feature type="region of interest" description="Disordered" evidence="24">
    <location>
        <begin position="247"/>
        <end position="298"/>
    </location>
</feature>
<evidence type="ECO:0000256" key="16">
    <source>
        <dbReference type="ARBA" id="ARBA00031056"/>
    </source>
</evidence>
<evidence type="ECO:0000256" key="13">
    <source>
        <dbReference type="ARBA" id="ARBA00022857"/>
    </source>
</evidence>
<evidence type="ECO:0000313" key="26">
    <source>
        <dbReference type="Proteomes" id="UP001460270"/>
    </source>
</evidence>
<evidence type="ECO:0000256" key="19">
    <source>
        <dbReference type="ARBA" id="ARBA00032650"/>
    </source>
</evidence>
<dbReference type="Pfam" id="PF16690">
    <property type="entry name" value="MMACHC"/>
    <property type="match status" value="1"/>
</dbReference>
<dbReference type="PANTHER" id="PTHR31457">
    <property type="entry name" value="METHYLMALONIC ACIDURIA AND HOMOCYSTINURIA TYPE C PROTEIN"/>
    <property type="match status" value="1"/>
</dbReference>
<dbReference type="GO" id="GO:0031419">
    <property type="term" value="F:cobalamin binding"/>
    <property type="evidence" value="ECO:0007669"/>
    <property type="project" value="UniProtKB-KW"/>
</dbReference>
<dbReference type="AlphaFoldDB" id="A0AAW0NAW0"/>
<dbReference type="CDD" id="cd12959">
    <property type="entry name" value="MMACHC-like"/>
    <property type="match status" value="1"/>
</dbReference>
<organism evidence="25 26">
    <name type="scientific">Mugilogobius chulae</name>
    <name type="common">yellowstripe goby</name>
    <dbReference type="NCBI Taxonomy" id="88201"/>
    <lineage>
        <taxon>Eukaryota</taxon>
        <taxon>Metazoa</taxon>
        <taxon>Chordata</taxon>
        <taxon>Craniata</taxon>
        <taxon>Vertebrata</taxon>
        <taxon>Euteleostomi</taxon>
        <taxon>Actinopterygii</taxon>
        <taxon>Neopterygii</taxon>
        <taxon>Teleostei</taxon>
        <taxon>Neoteleostei</taxon>
        <taxon>Acanthomorphata</taxon>
        <taxon>Gobiaria</taxon>
        <taxon>Gobiiformes</taxon>
        <taxon>Gobioidei</taxon>
        <taxon>Gobiidae</taxon>
        <taxon>Gobionellinae</taxon>
        <taxon>Mugilogobius</taxon>
    </lineage>
</organism>
<evidence type="ECO:0000256" key="1">
    <source>
        <dbReference type="ARBA" id="ARBA00001917"/>
    </source>
</evidence>
<keyword evidence="10" id="KW-0285">Flavoprotein</keyword>
<gene>
    <name evidence="25" type="ORF">WMY93_024532</name>
</gene>
<keyword evidence="14" id="KW-0560">Oxidoreductase</keyword>
<feature type="compositionally biased region" description="Low complexity" evidence="24">
    <location>
        <begin position="251"/>
        <end position="290"/>
    </location>
</feature>
<feature type="region of interest" description="Disordered" evidence="24">
    <location>
        <begin position="310"/>
        <end position="364"/>
    </location>
</feature>
<accession>A0AAW0NAW0</accession>
<evidence type="ECO:0000256" key="7">
    <source>
        <dbReference type="ARBA" id="ARBA00014027"/>
    </source>
</evidence>
<evidence type="ECO:0000256" key="9">
    <source>
        <dbReference type="ARBA" id="ARBA00022628"/>
    </source>
</evidence>
<evidence type="ECO:0000256" key="3">
    <source>
        <dbReference type="ARBA" id="ARBA00004496"/>
    </source>
</evidence>
<dbReference type="GO" id="GO:0071949">
    <property type="term" value="F:FAD binding"/>
    <property type="evidence" value="ECO:0007669"/>
    <property type="project" value="TreeGrafter"/>
</dbReference>
<keyword evidence="12" id="KW-0274">FAD</keyword>
<evidence type="ECO:0000256" key="14">
    <source>
        <dbReference type="ARBA" id="ARBA00023002"/>
    </source>
</evidence>
<evidence type="ECO:0000313" key="25">
    <source>
        <dbReference type="EMBL" id="KAK7888972.1"/>
    </source>
</evidence>
<dbReference type="GO" id="GO:0009235">
    <property type="term" value="P:cobalamin metabolic process"/>
    <property type="evidence" value="ECO:0007669"/>
    <property type="project" value="TreeGrafter"/>
</dbReference>
<evidence type="ECO:0000256" key="11">
    <source>
        <dbReference type="ARBA" id="ARBA00022643"/>
    </source>
</evidence>
<evidence type="ECO:0000256" key="17">
    <source>
        <dbReference type="ARBA" id="ARBA00031313"/>
    </source>
</evidence>
<evidence type="ECO:0000256" key="21">
    <source>
        <dbReference type="ARBA" id="ARBA00047958"/>
    </source>
</evidence>
<reference evidence="26" key="1">
    <citation type="submission" date="2024-04" db="EMBL/GenBank/DDBJ databases">
        <title>Salinicola lusitanus LLJ914,a marine bacterium isolated from the Okinawa Trough.</title>
        <authorList>
            <person name="Li J."/>
        </authorList>
    </citation>
    <scope>NUCLEOTIDE SEQUENCE [LARGE SCALE GENOMIC DNA]</scope>
</reference>
<keyword evidence="11" id="KW-0288">FMN</keyword>
<dbReference type="EC" id="2.5.1.151" evidence="5"/>
<keyword evidence="26" id="KW-1185">Reference proteome</keyword>
<proteinExistence type="inferred from homology"/>
<feature type="compositionally biased region" description="Polar residues" evidence="24">
    <location>
        <begin position="209"/>
        <end position="218"/>
    </location>
</feature>
<name>A0AAW0NAW0_9GOBI</name>
<dbReference type="PANTHER" id="PTHR31457:SF2">
    <property type="entry name" value="CYANOCOBALAMIN REDUCTASE _ ALKYLCOBALAMIN DEALKYLASE"/>
    <property type="match status" value="1"/>
</dbReference>
<evidence type="ECO:0000256" key="10">
    <source>
        <dbReference type="ARBA" id="ARBA00022630"/>
    </source>
</evidence>
<evidence type="ECO:0000256" key="8">
    <source>
        <dbReference type="ARBA" id="ARBA00022490"/>
    </source>
</evidence>
<dbReference type="GO" id="GO:0032451">
    <property type="term" value="F:demethylase activity"/>
    <property type="evidence" value="ECO:0007669"/>
    <property type="project" value="TreeGrafter"/>
</dbReference>
<keyword evidence="9" id="KW-0846">Cobalamin</keyword>
<evidence type="ECO:0000256" key="15">
    <source>
        <dbReference type="ARBA" id="ARBA00023285"/>
    </source>
</evidence>
<evidence type="ECO:0000256" key="12">
    <source>
        <dbReference type="ARBA" id="ARBA00022827"/>
    </source>
</evidence>
<evidence type="ECO:0000256" key="6">
    <source>
        <dbReference type="ARBA" id="ARBA00012666"/>
    </source>
</evidence>
<keyword evidence="8" id="KW-0963">Cytoplasm</keyword>
<evidence type="ECO:0000256" key="20">
    <source>
        <dbReference type="ARBA" id="ARBA00047294"/>
    </source>
</evidence>
<evidence type="ECO:0000256" key="2">
    <source>
        <dbReference type="ARBA" id="ARBA00001974"/>
    </source>
</evidence>
<evidence type="ECO:0000256" key="22">
    <source>
        <dbReference type="ARBA" id="ARBA00048537"/>
    </source>
</evidence>
<evidence type="ECO:0000256" key="5">
    <source>
        <dbReference type="ARBA" id="ARBA00012308"/>
    </source>
</evidence>
<dbReference type="EMBL" id="JBBPFD010000018">
    <property type="protein sequence ID" value="KAK7888972.1"/>
    <property type="molecule type" value="Genomic_DNA"/>
</dbReference>
<dbReference type="Proteomes" id="UP001460270">
    <property type="component" value="Unassembled WGS sequence"/>
</dbReference>
<keyword evidence="15" id="KW-0170">Cobalt</keyword>
<dbReference type="GO" id="GO:0005737">
    <property type="term" value="C:cytoplasm"/>
    <property type="evidence" value="ECO:0007669"/>
    <property type="project" value="UniProtKB-SubCell"/>
</dbReference>
<dbReference type="GO" id="GO:0033787">
    <property type="term" value="F:cyanocobalamin reductase (cyanide-eliminating) (NADP+) activity"/>
    <property type="evidence" value="ECO:0007669"/>
    <property type="project" value="UniProtKB-EC"/>
</dbReference>
<sequence length="364" mass="40343">MAASTVNVENVIKLLEESLCKLGFEVKPLKVGWYNHVLPASLHLSYPEDTLAVVVLSTPSMFELAFLPFLEEQSCQGLSDPIDQCVRHCVSTAVSQCFSDHTIAVRYDYELLPSRKPKFLAQTAAHVSGAAFYYQQSDVPQQPWGEKKMYGVCVHPQFGGWFAIRALLVFEDVTLDLNCSSLLLLTVSPPETTGYDYWRLSTFTGRTGLTETSSAQSKPTHRDKKTTSALDLHSCTIGHVCKLKSAKLDAQSQDPQSQDVQSQEPQTQDLQSQDPQSQDPQSHDPQSQDRQSQDRSLRTCSLSTCNLRPAVSGPAVSGPQSQDLQSQDLQSHDPQSQDLQSQDLQSQDPQSQDPQSQDLQNLQS</sequence>
<feature type="compositionally biased region" description="Low complexity" evidence="24">
    <location>
        <begin position="319"/>
        <end position="364"/>
    </location>
</feature>
<comment type="catalytic activity">
    <reaction evidence="21">
        <text>2 cob(II)alamin-[cyanocobalamin reductase] + 2 hydrogen cyanide + NADP(+) = 2 cyanocob(III)alamin + 2 apo-[cyanocobalamin reductase] + NADPH + H(+)</text>
        <dbReference type="Rhea" id="RHEA:16113"/>
        <dbReference type="Rhea" id="RHEA-COMP:14717"/>
        <dbReference type="Rhea" id="RHEA-COMP:14718"/>
        <dbReference type="ChEBI" id="CHEBI:15378"/>
        <dbReference type="ChEBI" id="CHEBI:16304"/>
        <dbReference type="ChEBI" id="CHEBI:17439"/>
        <dbReference type="ChEBI" id="CHEBI:18407"/>
        <dbReference type="ChEBI" id="CHEBI:57783"/>
        <dbReference type="ChEBI" id="CHEBI:58349"/>
        <dbReference type="ChEBI" id="CHEBI:83228"/>
        <dbReference type="EC" id="1.16.1.6"/>
    </reaction>
    <physiologicalReaction direction="right-to-left" evidence="21">
        <dbReference type="Rhea" id="RHEA:16115"/>
    </physiologicalReaction>
</comment>
<keyword evidence="13" id="KW-0521">NADP</keyword>
<comment type="similarity">
    <text evidence="4">Belongs to the MMACHC family.</text>
</comment>
<protein>
    <recommendedName>
        <fullName evidence="7">Cyanocobalamin reductase / alkylcobalamin dealkylase</fullName>
        <ecNumber evidence="6">1.16.1.6</ecNumber>
        <ecNumber evidence="5">2.5.1.151</ecNumber>
    </recommendedName>
    <alternativeName>
        <fullName evidence="19">Alkylcobalamin:glutathione S-alkyltransferase</fullName>
    </alternativeName>
    <alternativeName>
        <fullName evidence="18">CblC</fullName>
    </alternativeName>
    <alternativeName>
        <fullName evidence="17">Cyanocobalamin reductase (cyanide-eliminating)</fullName>
    </alternativeName>
    <alternativeName>
        <fullName evidence="16">Methylmalonic aciduria and homocystinuria type C protein</fullName>
    </alternativeName>
</protein>
<comment type="subcellular location">
    <subcellularLocation>
        <location evidence="3">Cytoplasm</location>
    </subcellularLocation>
</comment>
<evidence type="ECO:0000256" key="4">
    <source>
        <dbReference type="ARBA" id="ARBA00007762"/>
    </source>
</evidence>
<evidence type="ECO:0000256" key="18">
    <source>
        <dbReference type="ARBA" id="ARBA00031815"/>
    </source>
</evidence>
<feature type="region of interest" description="Disordered" evidence="24">
    <location>
        <begin position="209"/>
        <end position="229"/>
    </location>
</feature>
<comment type="cofactor">
    <cofactor evidence="1">
        <name>FMN</name>
        <dbReference type="ChEBI" id="CHEBI:58210"/>
    </cofactor>
</comment>